<accession>A0AAV0MH69</accession>
<name>A0AAV0MH69_9ROSI</name>
<sequence>MTEMRARNFSSLSLLFRFQPDIDRKPVVGEKASEGSSFSKIDHRNWPLVEWVLNTKFK</sequence>
<keyword evidence="2" id="KW-1185">Reference proteome</keyword>
<gene>
    <name evidence="1" type="ORF">LITE_LOCUS28741</name>
</gene>
<proteinExistence type="predicted"/>
<reference evidence="1" key="1">
    <citation type="submission" date="2022-08" db="EMBL/GenBank/DDBJ databases">
        <authorList>
            <person name="Gutierrez-Valencia J."/>
        </authorList>
    </citation>
    <scope>NUCLEOTIDE SEQUENCE</scope>
</reference>
<evidence type="ECO:0000313" key="1">
    <source>
        <dbReference type="EMBL" id="CAI0445806.1"/>
    </source>
</evidence>
<dbReference type="AlphaFoldDB" id="A0AAV0MH69"/>
<dbReference type="Proteomes" id="UP001154282">
    <property type="component" value="Unassembled WGS sequence"/>
</dbReference>
<comment type="caution">
    <text evidence="1">The sequence shown here is derived from an EMBL/GenBank/DDBJ whole genome shotgun (WGS) entry which is preliminary data.</text>
</comment>
<organism evidence="1 2">
    <name type="scientific">Linum tenue</name>
    <dbReference type="NCBI Taxonomy" id="586396"/>
    <lineage>
        <taxon>Eukaryota</taxon>
        <taxon>Viridiplantae</taxon>
        <taxon>Streptophyta</taxon>
        <taxon>Embryophyta</taxon>
        <taxon>Tracheophyta</taxon>
        <taxon>Spermatophyta</taxon>
        <taxon>Magnoliopsida</taxon>
        <taxon>eudicotyledons</taxon>
        <taxon>Gunneridae</taxon>
        <taxon>Pentapetalae</taxon>
        <taxon>rosids</taxon>
        <taxon>fabids</taxon>
        <taxon>Malpighiales</taxon>
        <taxon>Linaceae</taxon>
        <taxon>Linum</taxon>
    </lineage>
</organism>
<dbReference type="EMBL" id="CAMGYJ010000007">
    <property type="protein sequence ID" value="CAI0445806.1"/>
    <property type="molecule type" value="Genomic_DNA"/>
</dbReference>
<evidence type="ECO:0000313" key="2">
    <source>
        <dbReference type="Proteomes" id="UP001154282"/>
    </source>
</evidence>
<protein>
    <submittedName>
        <fullName evidence="1">Uncharacterized protein</fullName>
    </submittedName>
</protein>